<dbReference type="KEGG" id="tah:SU86_001500"/>
<gene>
    <name evidence="1" type="ORF">SU86_001500</name>
</gene>
<name>A0A3G1B0L3_9ARCH</name>
<evidence type="ECO:0000313" key="2">
    <source>
        <dbReference type="Proteomes" id="UP000266745"/>
    </source>
</evidence>
<dbReference type="STRING" id="1603555.SU86_001500"/>
<protein>
    <submittedName>
        <fullName evidence="1">Uncharacterized protein</fullName>
    </submittedName>
</protein>
<evidence type="ECO:0000313" key="1">
    <source>
        <dbReference type="EMBL" id="AJZ75279.1"/>
    </source>
</evidence>
<reference evidence="1 2" key="1">
    <citation type="journal article" date="2016" name="Sci. Rep.">
        <title>A novel ammonia-oxidizing archaeon from wastewater treatment plant: Its enrichment, physiological and genomic characteristics.</title>
        <authorList>
            <person name="Li Y."/>
            <person name="Ding K."/>
            <person name="Wen X."/>
            <person name="Zhang B."/>
            <person name="Shen B."/>
            <person name="Yang Y."/>
        </authorList>
    </citation>
    <scope>NUCLEOTIDE SEQUENCE [LARGE SCALE GENOMIC DNA]</scope>
    <source>
        <strain evidence="1 2">SAT1</strain>
    </source>
</reference>
<keyword evidence="2" id="KW-1185">Reference proteome</keyword>
<accession>A0A3G1B0L3</accession>
<dbReference type="AlphaFoldDB" id="A0A3G1B0L3"/>
<sequence length="110" mass="12365">MKIIDMTNPDRINREPDDTMILIESGKFAEQGFVIQKISLRLFVEKHDTNLGNYSLITSLVETDRGAVEMIYDEGYRGENALERAGNFLMANLGLSSVILRSVIALQSKN</sequence>
<dbReference type="OrthoDB" id="10488at2157"/>
<dbReference type="Proteomes" id="UP000266745">
    <property type="component" value="Chromosome"/>
</dbReference>
<dbReference type="EMBL" id="CP011097">
    <property type="protein sequence ID" value="AJZ75279.1"/>
    <property type="molecule type" value="Genomic_DNA"/>
</dbReference>
<dbReference type="GeneID" id="24875055"/>
<proteinExistence type="predicted"/>
<organism evidence="1 2">
    <name type="scientific">Candidatus Nitrosotenuis cloacae</name>
    <dbReference type="NCBI Taxonomy" id="1603555"/>
    <lineage>
        <taxon>Archaea</taxon>
        <taxon>Nitrososphaerota</taxon>
        <taxon>Candidatus Nitrosotenuis</taxon>
    </lineage>
</organism>
<dbReference type="RefSeq" id="WP_048187756.1">
    <property type="nucleotide sequence ID" value="NZ_CP011097.1"/>
</dbReference>